<evidence type="ECO:0000256" key="11">
    <source>
        <dbReference type="ARBA" id="ARBA00022777"/>
    </source>
</evidence>
<evidence type="ECO:0000256" key="13">
    <source>
        <dbReference type="ARBA" id="ARBA00023004"/>
    </source>
</evidence>
<evidence type="ECO:0000256" key="5">
    <source>
        <dbReference type="ARBA" id="ARBA00017322"/>
    </source>
</evidence>
<evidence type="ECO:0000256" key="14">
    <source>
        <dbReference type="ARBA" id="ARBA00023012"/>
    </source>
</evidence>
<dbReference type="Pfam" id="PF02518">
    <property type="entry name" value="HATPase_c"/>
    <property type="match status" value="1"/>
</dbReference>
<dbReference type="GO" id="GO:0016020">
    <property type="term" value="C:membrane"/>
    <property type="evidence" value="ECO:0007669"/>
    <property type="project" value="InterPro"/>
</dbReference>
<dbReference type="GO" id="GO:0051539">
    <property type="term" value="F:4 iron, 4 sulfur cluster binding"/>
    <property type="evidence" value="ECO:0007669"/>
    <property type="project" value="UniProtKB-KW"/>
</dbReference>
<keyword evidence="11 20" id="KW-0418">Kinase</keyword>
<feature type="transmembrane region" description="Helical" evidence="18">
    <location>
        <begin position="59"/>
        <end position="76"/>
    </location>
</feature>
<dbReference type="GO" id="GO:0000155">
    <property type="term" value="F:phosphorelay sensor kinase activity"/>
    <property type="evidence" value="ECO:0007669"/>
    <property type="project" value="InterPro"/>
</dbReference>
<organism evidence="20 21">
    <name type="scientific">Virgisporangium aliadipatigenens</name>
    <dbReference type="NCBI Taxonomy" id="741659"/>
    <lineage>
        <taxon>Bacteria</taxon>
        <taxon>Bacillati</taxon>
        <taxon>Actinomycetota</taxon>
        <taxon>Actinomycetes</taxon>
        <taxon>Micromonosporales</taxon>
        <taxon>Micromonosporaceae</taxon>
        <taxon>Virgisporangium</taxon>
    </lineage>
</organism>
<feature type="transmembrane region" description="Helical" evidence="18">
    <location>
        <begin position="146"/>
        <end position="165"/>
    </location>
</feature>
<evidence type="ECO:0000256" key="4">
    <source>
        <dbReference type="ARBA" id="ARBA00012438"/>
    </source>
</evidence>
<keyword evidence="15" id="KW-0411">Iron-sulfur</keyword>
<sequence length="391" mass="41102">MEAPAPWDRYRDPVDDDGLAIPRLRPAQLIAVDAAVAALYTLVTALTAVAWVELPTGLVVGWVALVGLPVAVRRVWPRPVFAVVLCASALGLVVGVVGDPLLAAAYALYPLAVATPRRRREPTLALGVLSGMLLLVGSVIGTERPFPAGVVVTSGATLGLAWTLGRATRERRRARAREMTDLAERAVVEERLRIARDLHDVVSHTLSLIGVKAAIANHVADSRPDEVRDALRVIEATSRDALVEMRRMLGVLRTDDTDLSPAPGLADLPDLVAVAASAGVQVDLVERAPGRLPAGVELTVYRIVQESLTNVIRHAAPAHCRVTVTGGDGDVTIDVVDDGPGVRPDSGPGHGLHGIRERAQLHGGTCTAGPRNGGGFAVTVVLPVNGREDAA</sequence>
<dbReference type="SMART" id="SM00387">
    <property type="entry name" value="HATPase_c"/>
    <property type="match status" value="1"/>
</dbReference>
<accession>A0A8J3YI19</accession>
<name>A0A8J3YI19_9ACTN</name>
<keyword evidence="7" id="KW-0963">Cytoplasm</keyword>
<dbReference type="EMBL" id="BOPF01000007">
    <property type="protein sequence ID" value="GIJ45619.1"/>
    <property type="molecule type" value="Genomic_DNA"/>
</dbReference>
<dbReference type="PANTHER" id="PTHR24421:SF10">
    <property type="entry name" value="NITRATE_NITRITE SENSOR PROTEIN NARQ"/>
    <property type="match status" value="1"/>
</dbReference>
<evidence type="ECO:0000256" key="6">
    <source>
        <dbReference type="ARBA" id="ARBA00022485"/>
    </source>
</evidence>
<dbReference type="EC" id="2.7.13.3" evidence="4"/>
<keyword evidence="18" id="KW-1133">Transmembrane helix</keyword>
<evidence type="ECO:0000256" key="7">
    <source>
        <dbReference type="ARBA" id="ARBA00022490"/>
    </source>
</evidence>
<dbReference type="PRINTS" id="PR00344">
    <property type="entry name" value="BCTRLSENSOR"/>
</dbReference>
<dbReference type="GO" id="GO:0005524">
    <property type="term" value="F:ATP binding"/>
    <property type="evidence" value="ECO:0007669"/>
    <property type="project" value="UniProtKB-KW"/>
</dbReference>
<dbReference type="SUPFAM" id="SSF55874">
    <property type="entry name" value="ATPase domain of HSP90 chaperone/DNA topoisomerase II/histidine kinase"/>
    <property type="match status" value="1"/>
</dbReference>
<evidence type="ECO:0000256" key="1">
    <source>
        <dbReference type="ARBA" id="ARBA00000085"/>
    </source>
</evidence>
<keyword evidence="13" id="KW-0408">Iron</keyword>
<dbReference type="PANTHER" id="PTHR24421">
    <property type="entry name" value="NITRATE/NITRITE SENSOR PROTEIN NARX-RELATED"/>
    <property type="match status" value="1"/>
</dbReference>
<feature type="transmembrane region" description="Helical" evidence="18">
    <location>
        <begin position="82"/>
        <end position="111"/>
    </location>
</feature>
<dbReference type="AlphaFoldDB" id="A0A8J3YI19"/>
<keyword evidence="15" id="KW-0479">Metal-binding</keyword>
<keyword evidence="10" id="KW-0547">Nucleotide-binding</keyword>
<dbReference type="InterPro" id="IPR011712">
    <property type="entry name" value="Sig_transdc_His_kin_sub3_dim/P"/>
</dbReference>
<proteinExistence type="predicted"/>
<dbReference type="Pfam" id="PF23539">
    <property type="entry name" value="DUF7134"/>
    <property type="match status" value="1"/>
</dbReference>
<evidence type="ECO:0000256" key="10">
    <source>
        <dbReference type="ARBA" id="ARBA00022741"/>
    </source>
</evidence>
<dbReference type="Gene3D" id="3.30.565.10">
    <property type="entry name" value="Histidine kinase-like ATPase, C-terminal domain"/>
    <property type="match status" value="1"/>
</dbReference>
<comment type="cofactor">
    <cofactor evidence="2">
        <name>[4Fe-4S] cluster</name>
        <dbReference type="ChEBI" id="CHEBI:49883"/>
    </cofactor>
</comment>
<dbReference type="Pfam" id="PF07730">
    <property type="entry name" value="HisKA_3"/>
    <property type="match status" value="1"/>
</dbReference>
<keyword evidence="18" id="KW-0812">Transmembrane</keyword>
<evidence type="ECO:0000259" key="19">
    <source>
        <dbReference type="SMART" id="SM00387"/>
    </source>
</evidence>
<comment type="subcellular location">
    <subcellularLocation>
        <location evidence="3">Cytoplasm</location>
    </subcellularLocation>
</comment>
<evidence type="ECO:0000313" key="20">
    <source>
        <dbReference type="EMBL" id="GIJ45619.1"/>
    </source>
</evidence>
<feature type="domain" description="Histidine kinase/HSP90-like ATPase" evidence="19">
    <location>
        <begin position="295"/>
        <end position="386"/>
    </location>
</feature>
<evidence type="ECO:0000313" key="21">
    <source>
        <dbReference type="Proteomes" id="UP000619260"/>
    </source>
</evidence>
<dbReference type="Gene3D" id="1.20.5.1930">
    <property type="match status" value="1"/>
</dbReference>
<feature type="transmembrane region" description="Helical" evidence="18">
    <location>
        <begin position="29"/>
        <end position="52"/>
    </location>
</feature>
<dbReference type="InterPro" id="IPR004358">
    <property type="entry name" value="Sig_transdc_His_kin-like_C"/>
</dbReference>
<keyword evidence="21" id="KW-1185">Reference proteome</keyword>
<evidence type="ECO:0000256" key="16">
    <source>
        <dbReference type="ARBA" id="ARBA00024827"/>
    </source>
</evidence>
<protein>
    <recommendedName>
        <fullName evidence="5">Oxygen sensor histidine kinase NreB</fullName>
        <ecNumber evidence="4">2.7.13.3</ecNumber>
    </recommendedName>
    <alternativeName>
        <fullName evidence="17">Nitrogen regulation protein B</fullName>
    </alternativeName>
</protein>
<comment type="function">
    <text evidence="16">Member of the two-component regulatory system NreB/NreC involved in the control of dissimilatory nitrate/nitrite reduction in response to oxygen. NreB functions as a direct oxygen sensor histidine kinase which is autophosphorylated, in the absence of oxygen, probably at the conserved histidine residue, and transfers its phosphate group probably to a conserved aspartate residue of NreC. NreB/NreC activates the expression of the nitrate (narGHJI) and nitrite (nir) reductase operons, as well as the putative nitrate transporter gene narT.</text>
</comment>
<dbReference type="InterPro" id="IPR055558">
    <property type="entry name" value="DUF7134"/>
</dbReference>
<evidence type="ECO:0000256" key="12">
    <source>
        <dbReference type="ARBA" id="ARBA00022840"/>
    </source>
</evidence>
<evidence type="ECO:0000256" key="17">
    <source>
        <dbReference type="ARBA" id="ARBA00030800"/>
    </source>
</evidence>
<keyword evidence="18" id="KW-0472">Membrane</keyword>
<reference evidence="20" key="1">
    <citation type="submission" date="2021-01" db="EMBL/GenBank/DDBJ databases">
        <title>Whole genome shotgun sequence of Virgisporangium aliadipatigenens NBRC 105644.</title>
        <authorList>
            <person name="Komaki H."/>
            <person name="Tamura T."/>
        </authorList>
    </citation>
    <scope>NUCLEOTIDE SEQUENCE</scope>
    <source>
        <strain evidence="20">NBRC 105644</strain>
    </source>
</reference>
<evidence type="ECO:0000256" key="9">
    <source>
        <dbReference type="ARBA" id="ARBA00022679"/>
    </source>
</evidence>
<evidence type="ECO:0000256" key="15">
    <source>
        <dbReference type="ARBA" id="ARBA00023014"/>
    </source>
</evidence>
<evidence type="ECO:0000256" key="2">
    <source>
        <dbReference type="ARBA" id="ARBA00001966"/>
    </source>
</evidence>
<keyword evidence="14" id="KW-0902">Two-component regulatory system</keyword>
<dbReference type="Proteomes" id="UP000619260">
    <property type="component" value="Unassembled WGS sequence"/>
</dbReference>
<comment type="catalytic activity">
    <reaction evidence="1">
        <text>ATP + protein L-histidine = ADP + protein N-phospho-L-histidine.</text>
        <dbReference type="EC" id="2.7.13.3"/>
    </reaction>
</comment>
<dbReference type="InterPro" id="IPR036890">
    <property type="entry name" value="HATPase_C_sf"/>
</dbReference>
<evidence type="ECO:0000256" key="18">
    <source>
        <dbReference type="SAM" id="Phobius"/>
    </source>
</evidence>
<keyword evidence="8" id="KW-0597">Phosphoprotein</keyword>
<dbReference type="InterPro" id="IPR003594">
    <property type="entry name" value="HATPase_dom"/>
</dbReference>
<dbReference type="InterPro" id="IPR050482">
    <property type="entry name" value="Sensor_HK_TwoCompSys"/>
</dbReference>
<keyword evidence="9" id="KW-0808">Transferase</keyword>
<keyword evidence="12" id="KW-0067">ATP-binding</keyword>
<evidence type="ECO:0000256" key="8">
    <source>
        <dbReference type="ARBA" id="ARBA00022553"/>
    </source>
</evidence>
<feature type="transmembrane region" description="Helical" evidence="18">
    <location>
        <begin position="123"/>
        <end position="140"/>
    </location>
</feature>
<evidence type="ECO:0000256" key="3">
    <source>
        <dbReference type="ARBA" id="ARBA00004496"/>
    </source>
</evidence>
<dbReference type="GO" id="GO:0046983">
    <property type="term" value="F:protein dimerization activity"/>
    <property type="evidence" value="ECO:0007669"/>
    <property type="project" value="InterPro"/>
</dbReference>
<gene>
    <name evidence="20" type="ORF">Val02_25050</name>
</gene>
<dbReference type="GO" id="GO:0005737">
    <property type="term" value="C:cytoplasm"/>
    <property type="evidence" value="ECO:0007669"/>
    <property type="project" value="UniProtKB-SubCell"/>
</dbReference>
<dbReference type="CDD" id="cd16917">
    <property type="entry name" value="HATPase_UhpB-NarQ-NarX-like"/>
    <property type="match status" value="1"/>
</dbReference>
<comment type="caution">
    <text evidence="20">The sequence shown here is derived from an EMBL/GenBank/DDBJ whole genome shotgun (WGS) entry which is preliminary data.</text>
</comment>
<keyword evidence="6" id="KW-0004">4Fe-4S</keyword>